<dbReference type="AlphaFoldDB" id="A0A6V8K3N4"/>
<dbReference type="SUPFAM" id="SSF56176">
    <property type="entry name" value="FAD-binding/transporter-associated domain-like"/>
    <property type="match status" value="1"/>
</dbReference>
<sequence>MSDLILDIEYPGRNGIMNALRALRGQVWLPGDDGFDTARTPWNLAVDQPVLAVVEAADADDVAALVRHARSAGVGSPPNPTGTARQAAPAARSCCAPGGWTP</sequence>
<dbReference type="EMBL" id="BLPF01000001">
    <property type="protein sequence ID" value="GFJ76407.1"/>
    <property type="molecule type" value="Genomic_DNA"/>
</dbReference>
<proteinExistence type="predicted"/>
<gene>
    <name evidence="3" type="ORF">Phou_005870</name>
</gene>
<organism evidence="3 4">
    <name type="scientific">Phytohabitans houttuyneae</name>
    <dbReference type="NCBI Taxonomy" id="1076126"/>
    <lineage>
        <taxon>Bacteria</taxon>
        <taxon>Bacillati</taxon>
        <taxon>Actinomycetota</taxon>
        <taxon>Actinomycetes</taxon>
        <taxon>Micromonosporales</taxon>
        <taxon>Micromonosporaceae</taxon>
    </lineage>
</organism>
<keyword evidence="4" id="KW-1185">Reference proteome</keyword>
<dbReference type="GO" id="GO:0050660">
    <property type="term" value="F:flavin adenine dinucleotide binding"/>
    <property type="evidence" value="ECO:0007669"/>
    <property type="project" value="InterPro"/>
</dbReference>
<dbReference type="Gene3D" id="3.30.43.10">
    <property type="entry name" value="Uridine Diphospho-n-acetylenolpyruvylglucosamine Reductase, domain 2"/>
    <property type="match status" value="1"/>
</dbReference>
<dbReference type="InterPro" id="IPR016167">
    <property type="entry name" value="FAD-bd_PCMH_sub1"/>
</dbReference>
<reference evidence="3 4" key="1">
    <citation type="submission" date="2020-03" db="EMBL/GenBank/DDBJ databases">
        <title>Whole genome shotgun sequence of Phytohabitans houttuyneae NBRC 108639.</title>
        <authorList>
            <person name="Komaki H."/>
            <person name="Tamura T."/>
        </authorList>
    </citation>
    <scope>NUCLEOTIDE SEQUENCE [LARGE SCALE GENOMIC DNA]</scope>
    <source>
        <strain evidence="3 4">NBRC 108639</strain>
    </source>
</reference>
<dbReference type="InterPro" id="IPR036318">
    <property type="entry name" value="FAD-bd_PCMH-like_sf"/>
</dbReference>
<evidence type="ECO:0000313" key="4">
    <source>
        <dbReference type="Proteomes" id="UP000482800"/>
    </source>
</evidence>
<keyword evidence="1" id="KW-0560">Oxidoreductase</keyword>
<comment type="caution">
    <text evidence="3">The sequence shown here is derived from an EMBL/GenBank/DDBJ whole genome shotgun (WGS) entry which is preliminary data.</text>
</comment>
<evidence type="ECO:0000256" key="2">
    <source>
        <dbReference type="SAM" id="MobiDB-lite"/>
    </source>
</evidence>
<accession>A0A6V8K3N4</accession>
<dbReference type="GO" id="GO:0016491">
    <property type="term" value="F:oxidoreductase activity"/>
    <property type="evidence" value="ECO:0007669"/>
    <property type="project" value="UniProtKB-KW"/>
</dbReference>
<protein>
    <submittedName>
        <fullName evidence="3">Uncharacterized protein</fullName>
    </submittedName>
</protein>
<reference evidence="3 4" key="2">
    <citation type="submission" date="2020-03" db="EMBL/GenBank/DDBJ databases">
        <authorList>
            <person name="Ichikawa N."/>
            <person name="Kimura A."/>
            <person name="Kitahashi Y."/>
            <person name="Uohara A."/>
        </authorList>
    </citation>
    <scope>NUCLEOTIDE SEQUENCE [LARGE SCALE GENOMIC DNA]</scope>
    <source>
        <strain evidence="3 4">NBRC 108639</strain>
    </source>
</reference>
<dbReference type="Proteomes" id="UP000482800">
    <property type="component" value="Unassembled WGS sequence"/>
</dbReference>
<feature type="region of interest" description="Disordered" evidence="2">
    <location>
        <begin position="71"/>
        <end position="102"/>
    </location>
</feature>
<evidence type="ECO:0000256" key="1">
    <source>
        <dbReference type="ARBA" id="ARBA00023002"/>
    </source>
</evidence>
<name>A0A6V8K3N4_9ACTN</name>
<evidence type="ECO:0000313" key="3">
    <source>
        <dbReference type="EMBL" id="GFJ76407.1"/>
    </source>
</evidence>